<keyword evidence="1" id="KW-0812">Transmembrane</keyword>
<keyword evidence="3" id="KW-1185">Reference proteome</keyword>
<evidence type="ECO:0000256" key="1">
    <source>
        <dbReference type="SAM" id="Phobius"/>
    </source>
</evidence>
<feature type="transmembrane region" description="Helical" evidence="1">
    <location>
        <begin position="7"/>
        <end position="26"/>
    </location>
</feature>
<dbReference type="RefSeq" id="WP_021931437.1">
    <property type="nucleotide sequence ID" value="NZ_AP023322.1"/>
</dbReference>
<keyword evidence="1" id="KW-0472">Membrane</keyword>
<dbReference type="AlphaFoldDB" id="A0A7G1HTH3"/>
<feature type="transmembrane region" description="Helical" evidence="1">
    <location>
        <begin position="32"/>
        <end position="52"/>
    </location>
</feature>
<dbReference type="EMBL" id="AP023322">
    <property type="protein sequence ID" value="BCI62936.1"/>
    <property type="molecule type" value="Genomic_DNA"/>
</dbReference>
<organism evidence="2 3">
    <name type="scientific">Coprobacter secundus subsp. similis</name>
    <dbReference type="NCBI Taxonomy" id="2751153"/>
    <lineage>
        <taxon>Bacteria</taxon>
        <taxon>Pseudomonadati</taxon>
        <taxon>Bacteroidota</taxon>
        <taxon>Bacteroidia</taxon>
        <taxon>Bacteroidales</taxon>
        <taxon>Barnesiellaceae</taxon>
        <taxon>Coprobacter</taxon>
    </lineage>
</organism>
<dbReference type="KEGG" id="copr:Cop2CBH44_12890"/>
<evidence type="ECO:0000313" key="2">
    <source>
        <dbReference type="EMBL" id="BCI62936.1"/>
    </source>
</evidence>
<keyword evidence="1" id="KW-1133">Transmembrane helix</keyword>
<name>A0A7G1HTH3_9BACT</name>
<protein>
    <submittedName>
        <fullName evidence="2">Uncharacterized protein</fullName>
    </submittedName>
</protein>
<dbReference type="Proteomes" id="UP000594042">
    <property type="component" value="Chromosome"/>
</dbReference>
<reference evidence="3" key="1">
    <citation type="submission" date="2020-07" db="EMBL/GenBank/DDBJ databases">
        <title>Complete genome sequencing of Coprobacter sp. strain 2CBH44.</title>
        <authorList>
            <person name="Sakamoto M."/>
            <person name="Murakami T."/>
            <person name="Mori H."/>
        </authorList>
    </citation>
    <scope>NUCLEOTIDE SEQUENCE [LARGE SCALE GENOMIC DNA]</scope>
    <source>
        <strain evidence="3">2CBH44</strain>
    </source>
</reference>
<accession>A0A7G1HTH3</accession>
<sequence length="78" mass="9251">MKKRNIITIILLIYLGIMAYIGWPNYIDEGRYWEYAGIIAGTLVAIFALRYVQGKKEKMRNYYKEKSEKKTHNTDSKK</sequence>
<evidence type="ECO:0000313" key="3">
    <source>
        <dbReference type="Proteomes" id="UP000594042"/>
    </source>
</evidence>
<gene>
    <name evidence="2" type="ORF">Cop2CBH44_12890</name>
</gene>
<proteinExistence type="predicted"/>